<reference evidence="1 2" key="1">
    <citation type="journal article" date="2017" name="Curr. Biol.">
        <title>Genome architecture and evolution of a unichromosomal asexual nematode.</title>
        <authorList>
            <person name="Fradin H."/>
            <person name="Zegar C."/>
            <person name="Gutwein M."/>
            <person name="Lucas J."/>
            <person name="Kovtun M."/>
            <person name="Corcoran D."/>
            <person name="Baugh L.R."/>
            <person name="Kiontke K."/>
            <person name="Gunsalus K."/>
            <person name="Fitch D.H."/>
            <person name="Piano F."/>
        </authorList>
    </citation>
    <scope>NUCLEOTIDE SEQUENCE [LARGE SCALE GENOMIC DNA]</scope>
    <source>
        <strain evidence="1">PF1309</strain>
    </source>
</reference>
<protein>
    <submittedName>
        <fullName evidence="1">Uncharacterized protein</fullName>
    </submittedName>
</protein>
<evidence type="ECO:0000313" key="1">
    <source>
        <dbReference type="EMBL" id="PAV68128.1"/>
    </source>
</evidence>
<dbReference type="EMBL" id="LIAE01009811">
    <property type="protein sequence ID" value="PAV68128.1"/>
    <property type="molecule type" value="Genomic_DNA"/>
</dbReference>
<name>A0A2A2K2H9_9BILA</name>
<gene>
    <name evidence="1" type="ORF">WR25_22446</name>
</gene>
<proteinExistence type="predicted"/>
<dbReference type="Proteomes" id="UP000218231">
    <property type="component" value="Unassembled WGS sequence"/>
</dbReference>
<comment type="caution">
    <text evidence="1">The sequence shown here is derived from an EMBL/GenBank/DDBJ whole genome shotgun (WGS) entry which is preliminary data.</text>
</comment>
<accession>A0A2A2K2H9</accession>
<dbReference type="AlphaFoldDB" id="A0A2A2K2H9"/>
<keyword evidence="2" id="KW-1185">Reference proteome</keyword>
<organism evidence="1 2">
    <name type="scientific">Diploscapter pachys</name>
    <dbReference type="NCBI Taxonomy" id="2018661"/>
    <lineage>
        <taxon>Eukaryota</taxon>
        <taxon>Metazoa</taxon>
        <taxon>Ecdysozoa</taxon>
        <taxon>Nematoda</taxon>
        <taxon>Chromadorea</taxon>
        <taxon>Rhabditida</taxon>
        <taxon>Rhabditina</taxon>
        <taxon>Rhabditomorpha</taxon>
        <taxon>Rhabditoidea</taxon>
        <taxon>Rhabditidae</taxon>
        <taxon>Diploscapter</taxon>
    </lineage>
</organism>
<evidence type="ECO:0000313" key="2">
    <source>
        <dbReference type="Proteomes" id="UP000218231"/>
    </source>
</evidence>
<sequence length="155" mass="16619">MRAGLTPQAACEEVVKHIAKLRGDAIKGVQVGFLALSPQGEGLSGRAIQQSGSPPASDRLRRVFGEDGEALGVHFRKAALDRDGFGLAAFGAVDRERAVADGGHQGRMALQHAEVAFGAGHDDHVHVLGADELFGRDEFEVQHVRVSFQSRDRTR</sequence>